<comment type="caution">
    <text evidence="2">The sequence shown here is derived from an EMBL/GenBank/DDBJ whole genome shotgun (WGS) entry which is preliminary data.</text>
</comment>
<dbReference type="Proteomes" id="UP001152795">
    <property type="component" value="Unassembled WGS sequence"/>
</dbReference>
<keyword evidence="3" id="KW-1185">Reference proteome</keyword>
<dbReference type="EMBL" id="CACRXK020012372">
    <property type="protein sequence ID" value="CAB4023210.1"/>
    <property type="molecule type" value="Genomic_DNA"/>
</dbReference>
<feature type="compositionally biased region" description="Pro residues" evidence="1">
    <location>
        <begin position="105"/>
        <end position="114"/>
    </location>
</feature>
<dbReference type="OrthoDB" id="6155563at2759"/>
<sequence length="319" mass="35123">MNVVRRLGLREDDLIPVTMRMHAANNNGIKIIGAVILRFSGQSTSGQSLQTRQIVYVTHDSDKLFLSREACTALGLISSAFPTFGEIPCPTTDPETASATEFHPPTQPKPPNEAPIPSCGCPHRRTPPPKPTHLPFSATEDNRKRLQQWLLDYYESSTFNTCEHQPLPLMESIPMRLMVDPNTTPVAHHNPVPIPLHWQAEVKAGLDHDVALGVIEPVPVGEPVTWCHRMVVCAKKTGKPRRTIDFQALNGSTLMQPGRPTTLRAPSTRPAPSQVIPRRQSLTVGMAITVSHYTKTTITSQPLSHHGADIGTKLLRKAI</sequence>
<dbReference type="SUPFAM" id="SSF56672">
    <property type="entry name" value="DNA/RNA polymerases"/>
    <property type="match status" value="1"/>
</dbReference>
<protein>
    <submittedName>
        <fullName evidence="2">Uncharacterized protein</fullName>
    </submittedName>
</protein>
<evidence type="ECO:0000256" key="1">
    <source>
        <dbReference type="SAM" id="MobiDB-lite"/>
    </source>
</evidence>
<organism evidence="2 3">
    <name type="scientific">Paramuricea clavata</name>
    <name type="common">Red gorgonian</name>
    <name type="synonym">Violescent sea-whip</name>
    <dbReference type="NCBI Taxonomy" id="317549"/>
    <lineage>
        <taxon>Eukaryota</taxon>
        <taxon>Metazoa</taxon>
        <taxon>Cnidaria</taxon>
        <taxon>Anthozoa</taxon>
        <taxon>Octocorallia</taxon>
        <taxon>Malacalcyonacea</taxon>
        <taxon>Plexauridae</taxon>
        <taxon>Paramuricea</taxon>
    </lineage>
</organism>
<name>A0A7D9J783_PARCT</name>
<evidence type="ECO:0000313" key="2">
    <source>
        <dbReference type="EMBL" id="CAB4023210.1"/>
    </source>
</evidence>
<dbReference type="Gene3D" id="3.10.10.10">
    <property type="entry name" value="HIV Type 1 Reverse Transcriptase, subunit A, domain 1"/>
    <property type="match status" value="1"/>
</dbReference>
<dbReference type="InterPro" id="IPR043502">
    <property type="entry name" value="DNA/RNA_pol_sf"/>
</dbReference>
<feature type="region of interest" description="Disordered" evidence="1">
    <location>
        <begin position="90"/>
        <end position="126"/>
    </location>
</feature>
<accession>A0A7D9J783</accession>
<evidence type="ECO:0000313" key="3">
    <source>
        <dbReference type="Proteomes" id="UP001152795"/>
    </source>
</evidence>
<feature type="region of interest" description="Disordered" evidence="1">
    <location>
        <begin position="253"/>
        <end position="273"/>
    </location>
</feature>
<gene>
    <name evidence="2" type="ORF">PACLA_8A081435</name>
</gene>
<proteinExistence type="predicted"/>
<reference evidence="2" key="1">
    <citation type="submission" date="2020-04" db="EMBL/GenBank/DDBJ databases">
        <authorList>
            <person name="Alioto T."/>
            <person name="Alioto T."/>
            <person name="Gomez Garrido J."/>
        </authorList>
    </citation>
    <scope>NUCLEOTIDE SEQUENCE</scope>
    <source>
        <strain evidence="2">A484AB</strain>
    </source>
</reference>
<dbReference type="AlphaFoldDB" id="A0A7D9J783"/>